<dbReference type="SMART" id="SM00179">
    <property type="entry name" value="EGF_CA"/>
    <property type="match status" value="2"/>
</dbReference>
<dbReference type="CDD" id="cd00054">
    <property type="entry name" value="EGF_CA"/>
    <property type="match status" value="2"/>
</dbReference>
<feature type="disulfide bond" evidence="6">
    <location>
        <begin position="115"/>
        <end position="132"/>
    </location>
</feature>
<feature type="disulfide bond" evidence="6">
    <location>
        <begin position="74"/>
        <end position="84"/>
    </location>
</feature>
<evidence type="ECO:0000256" key="5">
    <source>
        <dbReference type="ARBA" id="ARBA00023180"/>
    </source>
</evidence>
<dbReference type="PANTHER" id="PTHR24049">
    <property type="entry name" value="CRUMBS FAMILY MEMBER"/>
    <property type="match status" value="1"/>
</dbReference>
<dbReference type="OMA" id="HYACVCP"/>
<dbReference type="PROSITE" id="PS01186">
    <property type="entry name" value="EGF_2"/>
    <property type="match status" value="2"/>
</dbReference>
<evidence type="ECO:0000259" key="8">
    <source>
        <dbReference type="PROSITE" id="PS50026"/>
    </source>
</evidence>
<evidence type="ECO:0000313" key="9">
    <source>
        <dbReference type="EnsemblMetazoa" id="XP_030837972"/>
    </source>
</evidence>
<evidence type="ECO:0000256" key="6">
    <source>
        <dbReference type="PROSITE-ProRule" id="PRU00076"/>
    </source>
</evidence>
<dbReference type="PROSITE" id="PS00022">
    <property type="entry name" value="EGF_1"/>
    <property type="match status" value="3"/>
</dbReference>
<dbReference type="SUPFAM" id="SSF57196">
    <property type="entry name" value="EGF/Laminin"/>
    <property type="match status" value="3"/>
</dbReference>
<reference evidence="9" key="2">
    <citation type="submission" date="2021-01" db="UniProtKB">
        <authorList>
            <consortium name="EnsemblMetazoa"/>
        </authorList>
    </citation>
    <scope>IDENTIFICATION</scope>
</reference>
<proteinExistence type="predicted"/>
<organism evidence="9 10">
    <name type="scientific">Strongylocentrotus purpuratus</name>
    <name type="common">Purple sea urchin</name>
    <dbReference type="NCBI Taxonomy" id="7668"/>
    <lineage>
        <taxon>Eukaryota</taxon>
        <taxon>Metazoa</taxon>
        <taxon>Echinodermata</taxon>
        <taxon>Eleutherozoa</taxon>
        <taxon>Echinozoa</taxon>
        <taxon>Echinoidea</taxon>
        <taxon>Euechinoidea</taxon>
        <taxon>Echinacea</taxon>
        <taxon>Camarodonta</taxon>
        <taxon>Echinidea</taxon>
        <taxon>Strongylocentrotidae</taxon>
        <taxon>Strongylocentrotus</taxon>
    </lineage>
</organism>
<keyword evidence="1 6" id="KW-0245">EGF-like domain</keyword>
<protein>
    <recommendedName>
        <fullName evidence="8">EGF-like domain-containing protein</fullName>
    </recommendedName>
</protein>
<dbReference type="FunFam" id="2.10.25.10:FF:000279">
    <property type="entry name" value="Neurogenic locus notch 1"/>
    <property type="match status" value="1"/>
</dbReference>
<dbReference type="GO" id="GO:0005509">
    <property type="term" value="F:calcium ion binding"/>
    <property type="evidence" value="ECO:0007669"/>
    <property type="project" value="InterPro"/>
</dbReference>
<dbReference type="SMART" id="SM00181">
    <property type="entry name" value="EGF"/>
    <property type="match status" value="3"/>
</dbReference>
<name>A0A7M7NQA4_STRPU</name>
<feature type="domain" description="EGF-like" evidence="8">
    <location>
        <begin position="32"/>
        <end position="69"/>
    </location>
</feature>
<evidence type="ECO:0000256" key="7">
    <source>
        <dbReference type="SAM" id="SignalP"/>
    </source>
</evidence>
<feature type="chain" id="PRO_5029571527" description="EGF-like domain-containing protein" evidence="7">
    <location>
        <begin position="24"/>
        <end position="212"/>
    </location>
</feature>
<dbReference type="OrthoDB" id="283575at2759"/>
<dbReference type="KEGG" id="spu:755184"/>
<feature type="disulfide bond" evidence="6">
    <location>
        <begin position="95"/>
        <end position="104"/>
    </location>
</feature>
<dbReference type="GO" id="GO:0071944">
    <property type="term" value="C:cell periphery"/>
    <property type="evidence" value="ECO:0007669"/>
    <property type="project" value="UniProtKB-ARBA"/>
</dbReference>
<evidence type="ECO:0000256" key="2">
    <source>
        <dbReference type="ARBA" id="ARBA00022729"/>
    </source>
</evidence>
<dbReference type="RefSeq" id="XP_030837972.1">
    <property type="nucleotide sequence ID" value="XM_030982112.1"/>
</dbReference>
<keyword evidence="3" id="KW-0677">Repeat</keyword>
<keyword evidence="10" id="KW-1185">Reference proteome</keyword>
<reference evidence="10" key="1">
    <citation type="submission" date="2015-02" db="EMBL/GenBank/DDBJ databases">
        <title>Genome sequencing for Strongylocentrotus purpuratus.</title>
        <authorList>
            <person name="Murali S."/>
            <person name="Liu Y."/>
            <person name="Vee V."/>
            <person name="English A."/>
            <person name="Wang M."/>
            <person name="Skinner E."/>
            <person name="Han Y."/>
            <person name="Muzny D.M."/>
            <person name="Worley K.C."/>
            <person name="Gibbs R.A."/>
        </authorList>
    </citation>
    <scope>NUCLEOTIDE SEQUENCE</scope>
</reference>
<feature type="disulfide bond" evidence="6">
    <location>
        <begin position="59"/>
        <end position="68"/>
    </location>
</feature>
<feature type="domain" description="EGF-like" evidence="8">
    <location>
        <begin position="106"/>
        <end position="144"/>
    </location>
</feature>
<dbReference type="PANTHER" id="PTHR24049:SF29">
    <property type="entry name" value="EGF-LIKE DOMAIN-CONTAINING PROTEIN"/>
    <property type="match status" value="1"/>
</dbReference>
<feature type="disulfide bond" evidence="6">
    <location>
        <begin position="134"/>
        <end position="143"/>
    </location>
</feature>
<accession>A0A7M7NQA4</accession>
<dbReference type="FunFam" id="2.10.25.10:FF:000185">
    <property type="entry name" value="basement membrane-specific heparan sulfate proteoglycan core protein-like"/>
    <property type="match status" value="1"/>
</dbReference>
<evidence type="ECO:0000256" key="3">
    <source>
        <dbReference type="ARBA" id="ARBA00022737"/>
    </source>
</evidence>
<evidence type="ECO:0000313" key="10">
    <source>
        <dbReference type="Proteomes" id="UP000007110"/>
    </source>
</evidence>
<dbReference type="EnsemblMetazoa" id="XM_030982112">
    <property type="protein sequence ID" value="XP_030837972"/>
    <property type="gene ID" value="LOC755184"/>
</dbReference>
<dbReference type="AlphaFoldDB" id="A0A7M7NQA4"/>
<dbReference type="PROSITE" id="PS50026">
    <property type="entry name" value="EGF_3"/>
    <property type="match status" value="3"/>
</dbReference>
<feature type="signal peptide" evidence="7">
    <location>
        <begin position="1"/>
        <end position="23"/>
    </location>
</feature>
<evidence type="ECO:0000256" key="4">
    <source>
        <dbReference type="ARBA" id="ARBA00023157"/>
    </source>
</evidence>
<feature type="domain" description="EGF-like" evidence="8">
    <location>
        <begin position="70"/>
        <end position="105"/>
    </location>
</feature>
<dbReference type="InterPro" id="IPR000742">
    <property type="entry name" value="EGF"/>
</dbReference>
<keyword evidence="4 6" id="KW-1015">Disulfide bond</keyword>
<evidence type="ECO:0000256" key="1">
    <source>
        <dbReference type="ARBA" id="ARBA00022536"/>
    </source>
</evidence>
<dbReference type="Proteomes" id="UP000007110">
    <property type="component" value="Unassembled WGS sequence"/>
</dbReference>
<dbReference type="Gene3D" id="2.10.25.10">
    <property type="entry name" value="Laminin"/>
    <property type="match status" value="3"/>
</dbReference>
<dbReference type="InterPro" id="IPR051022">
    <property type="entry name" value="Notch_Cell-Fate_Det"/>
</dbReference>
<dbReference type="PRINTS" id="PR00010">
    <property type="entry name" value="EGFBLOOD"/>
</dbReference>
<sequence length="212" mass="22706">MGHLRSVISLLILSCMIAPSLQCIHLFKPQVTVTPCSSEPCLNGAECFDDEVDHYACVCPTGFTGTNCEIENSCSSNPCLNGACSPLEEGFTCQCEPGYRGVNCQIADPCFSNPCLNDGECAADNDGGAYTCYCEDAFTGVNCETPIVCPNNMVFNQCALFCGPARCGVVTEECIAICDPKCDCPHTTMLCPEQMLPLDTCVSNCTECYDQP</sequence>
<dbReference type="Pfam" id="PF00008">
    <property type="entry name" value="EGF"/>
    <property type="match status" value="3"/>
</dbReference>
<comment type="caution">
    <text evidence="6">Lacks conserved residue(s) required for the propagation of feature annotation.</text>
</comment>
<dbReference type="GeneID" id="755184"/>
<dbReference type="InterPro" id="IPR001881">
    <property type="entry name" value="EGF-like_Ca-bd_dom"/>
</dbReference>
<keyword evidence="5" id="KW-0325">Glycoprotein</keyword>
<dbReference type="InParanoid" id="A0A7M7NQA4"/>
<keyword evidence="2 7" id="KW-0732">Signal</keyword>